<dbReference type="Proteomes" id="UP000008008">
    <property type="component" value="Chromosome"/>
</dbReference>
<dbReference type="GO" id="GO:0003677">
    <property type="term" value="F:DNA binding"/>
    <property type="evidence" value="ECO:0007669"/>
    <property type="project" value="InterPro"/>
</dbReference>
<dbReference type="InterPro" id="IPR010982">
    <property type="entry name" value="Lambda_DNA-bd_dom_sf"/>
</dbReference>
<dbReference type="HOGENOM" id="CLU_3204631_0_0_5"/>
<dbReference type="KEGG" id="rmo:MCI_06050"/>
<dbReference type="RefSeq" id="WP_014410075.1">
    <property type="nucleotide sequence ID" value="NC_017043.1"/>
</dbReference>
<dbReference type="EMBL" id="CP003340">
    <property type="protein sequence ID" value="AFC74015.1"/>
    <property type="molecule type" value="Genomic_DNA"/>
</dbReference>
<gene>
    <name evidence="1" type="ordered locus">MCI_06050</name>
</gene>
<protein>
    <submittedName>
        <fullName evidence="1">XRE family transcriptional regulator</fullName>
    </submittedName>
</protein>
<keyword evidence="2" id="KW-1185">Reference proteome</keyword>
<reference evidence="2" key="1">
    <citation type="submission" date="2012-02" db="EMBL/GenBank/DDBJ databases">
        <title>Complete genome sequence of Rickettsia montanensis strain OSU 85-930.</title>
        <authorList>
            <person name="Johnson S.L."/>
            <person name="Munk A.C."/>
            <person name="Han S."/>
            <person name="Bruce D.C."/>
            <person name="Dasch G.A."/>
        </authorList>
    </citation>
    <scope>NUCLEOTIDE SEQUENCE [LARGE SCALE GENOMIC DNA]</scope>
    <source>
        <strain evidence="2">OSU 85-930</strain>
    </source>
</reference>
<sequence length="45" mass="5014">MTQLLDLIIPGDVLYEEFIKPLNISQNQLACDIDVPPNHIHAISA</sequence>
<proteinExistence type="predicted"/>
<accession>H8KD24</accession>
<evidence type="ECO:0000313" key="1">
    <source>
        <dbReference type="EMBL" id="AFC74015.1"/>
    </source>
</evidence>
<organism evidence="1 2">
    <name type="scientific">Rickettsia montanensis (strain OSU 85-930)</name>
    <dbReference type="NCBI Taxonomy" id="1105114"/>
    <lineage>
        <taxon>Bacteria</taxon>
        <taxon>Pseudomonadati</taxon>
        <taxon>Pseudomonadota</taxon>
        <taxon>Alphaproteobacteria</taxon>
        <taxon>Rickettsiales</taxon>
        <taxon>Rickettsiaceae</taxon>
        <taxon>Rickettsieae</taxon>
        <taxon>Rickettsia</taxon>
        <taxon>spotted fever group</taxon>
    </lineage>
</organism>
<dbReference type="AlphaFoldDB" id="H8KD24"/>
<dbReference type="Gene3D" id="1.10.260.40">
    <property type="entry name" value="lambda repressor-like DNA-binding domains"/>
    <property type="match status" value="1"/>
</dbReference>
<evidence type="ECO:0000313" key="2">
    <source>
        <dbReference type="Proteomes" id="UP000008008"/>
    </source>
</evidence>
<name>H8KD24_RICMS</name>
<dbReference type="SUPFAM" id="SSF47413">
    <property type="entry name" value="lambda repressor-like DNA-binding domains"/>
    <property type="match status" value="1"/>
</dbReference>